<dbReference type="SUPFAM" id="SSF57424">
    <property type="entry name" value="LDL receptor-like module"/>
    <property type="match status" value="1"/>
</dbReference>
<dbReference type="RefSeq" id="XP_001745143.1">
    <property type="nucleotide sequence ID" value="XM_001745091.1"/>
</dbReference>
<dbReference type="CDD" id="cd00112">
    <property type="entry name" value="LDLa"/>
    <property type="match status" value="1"/>
</dbReference>
<dbReference type="InterPro" id="IPR002172">
    <property type="entry name" value="LDrepeatLR_classA_rpt"/>
</dbReference>
<dbReference type="Proteomes" id="UP000001357">
    <property type="component" value="Unassembled WGS sequence"/>
</dbReference>
<keyword evidence="3" id="KW-1133">Transmembrane helix</keyword>
<proteinExistence type="predicted"/>
<evidence type="ECO:0008006" key="7">
    <source>
        <dbReference type="Google" id="ProtNLM"/>
    </source>
</evidence>
<reference evidence="5 6" key="1">
    <citation type="journal article" date="2008" name="Nature">
        <title>The genome of the choanoflagellate Monosiga brevicollis and the origin of metazoans.</title>
        <authorList>
            <consortium name="JGI Sequencing"/>
            <person name="King N."/>
            <person name="Westbrook M.J."/>
            <person name="Young S.L."/>
            <person name="Kuo A."/>
            <person name="Abedin M."/>
            <person name="Chapman J."/>
            <person name="Fairclough S."/>
            <person name="Hellsten U."/>
            <person name="Isogai Y."/>
            <person name="Letunic I."/>
            <person name="Marr M."/>
            <person name="Pincus D."/>
            <person name="Putnam N."/>
            <person name="Rokas A."/>
            <person name="Wright K.J."/>
            <person name="Zuzow R."/>
            <person name="Dirks W."/>
            <person name="Good M."/>
            <person name="Goodstein D."/>
            <person name="Lemons D."/>
            <person name="Li W."/>
            <person name="Lyons J.B."/>
            <person name="Morris A."/>
            <person name="Nichols S."/>
            <person name="Richter D.J."/>
            <person name="Salamov A."/>
            <person name="Bork P."/>
            <person name="Lim W.A."/>
            <person name="Manning G."/>
            <person name="Miller W.T."/>
            <person name="McGinnis W."/>
            <person name="Shapiro H."/>
            <person name="Tjian R."/>
            <person name="Grigoriev I.V."/>
            <person name="Rokhsar D."/>
        </authorList>
    </citation>
    <scope>NUCLEOTIDE SEQUENCE [LARGE SCALE GENOMIC DNA]</scope>
    <source>
        <strain evidence="6">MX1 / ATCC 50154</strain>
    </source>
</reference>
<feature type="transmembrane region" description="Helical" evidence="3">
    <location>
        <begin position="638"/>
        <end position="657"/>
    </location>
</feature>
<dbReference type="EMBL" id="CH991548">
    <property type="protein sequence ID" value="EDQ90376.1"/>
    <property type="molecule type" value="Genomic_DNA"/>
</dbReference>
<protein>
    <recommendedName>
        <fullName evidence="7">TNFR-Cys domain-containing protein</fullName>
    </recommendedName>
</protein>
<evidence type="ECO:0000313" key="5">
    <source>
        <dbReference type="EMBL" id="EDQ90376.1"/>
    </source>
</evidence>
<sequence>MRMPAAQRQWPSAAHRGTSKGRLLFGILNLLVYLAATLPVRAASSCNLNAIAGFEDVVCPPNAGSGALVPSGVNCTARCGAPFPNEEAYRGTAACVNGTWERDWSCDPCTLCAKLCATYGTNRWYNHEVDRYAECTPPLSVPPALPYGLPDTINSISIYTSGPFTIDPFVIRNATNIREIRIKGLSDEPSSSRIQLTINSAALPRLLESFRMERVDLKSPVYFDAPSLLSLKLDSCTVPTVLNLTHIMHLYPNLMTFLHAEITNPLTKLITDAENMGNPHLVALGLAVHDVASLYNLPWSSWPNLVELEYRLQTGPPLLSRRLLPNNNALVDFRLTDLDRAFSYIALDTLIDNVDFDNIEPTVENTESPKNTLVVFQSQHDANAGYGSAIACYLVEVNLDSILYSSTKRIVCLCEPPANGVDGYYGTPHCPYQAPIACKEHKNVSFFPSQLCNGVPDCPSGSDEAYCAGILVTRNFTNFECYGRMNVTITAGLAQLVPLPPCNTVFAAMRDYDALDGLVGPNFWWFVLPGSPTQMQDLEGSLYAALHFSYAGLENTEVVLPLAVREGAIFGREGSVDTRLPSIVDLGNQSFTRRFNARYPAGPPETGAATVHTTLSSSTVPSSSAPRPSASGASSTTVLAASIGAALALSLLAALLVTRHRRRRQHDPQIDLVLGRLIEDARVDFETTYPRLKSEPLQLIDARQLTVRRILGSGHFSVVSEGEQAWRIGVGSRSRVRSVWEPAGLCAEPSTG</sequence>
<evidence type="ECO:0000256" key="2">
    <source>
        <dbReference type="SAM" id="MobiDB-lite"/>
    </source>
</evidence>
<feature type="region of interest" description="Disordered" evidence="2">
    <location>
        <begin position="595"/>
        <end position="633"/>
    </location>
</feature>
<keyword evidence="3" id="KW-0812">Transmembrane</keyword>
<dbReference type="PROSITE" id="PS50068">
    <property type="entry name" value="LDLRA_2"/>
    <property type="match status" value="1"/>
</dbReference>
<keyword evidence="3" id="KW-0472">Membrane</keyword>
<dbReference type="Gene3D" id="4.10.400.10">
    <property type="entry name" value="Low-density Lipoprotein Receptor"/>
    <property type="match status" value="1"/>
</dbReference>
<dbReference type="InParanoid" id="A9UXE2"/>
<feature type="chain" id="PRO_5002744495" description="TNFR-Cys domain-containing protein" evidence="4">
    <location>
        <begin position="43"/>
        <end position="752"/>
    </location>
</feature>
<dbReference type="GeneID" id="5890107"/>
<gene>
    <name evidence="5" type="ORF">MONBRDRAFT_36767</name>
</gene>
<evidence type="ECO:0000256" key="3">
    <source>
        <dbReference type="SAM" id="Phobius"/>
    </source>
</evidence>
<evidence type="ECO:0000313" key="6">
    <source>
        <dbReference type="Proteomes" id="UP000001357"/>
    </source>
</evidence>
<keyword evidence="4" id="KW-0732">Signal</keyword>
<dbReference type="AlphaFoldDB" id="A9UXE2"/>
<accession>A9UXE2</accession>
<evidence type="ECO:0000256" key="4">
    <source>
        <dbReference type="SAM" id="SignalP"/>
    </source>
</evidence>
<dbReference type="InterPro" id="IPR036055">
    <property type="entry name" value="LDL_receptor-like_sf"/>
</dbReference>
<evidence type="ECO:0000256" key="1">
    <source>
        <dbReference type="ARBA" id="ARBA00023157"/>
    </source>
</evidence>
<keyword evidence="6" id="KW-1185">Reference proteome</keyword>
<dbReference type="KEGG" id="mbr:MONBRDRAFT_36767"/>
<name>A9UXE2_MONBE</name>
<keyword evidence="1" id="KW-1015">Disulfide bond</keyword>
<feature type="signal peptide" evidence="4">
    <location>
        <begin position="1"/>
        <end position="42"/>
    </location>
</feature>
<organism evidence="5 6">
    <name type="scientific">Monosiga brevicollis</name>
    <name type="common">Choanoflagellate</name>
    <dbReference type="NCBI Taxonomy" id="81824"/>
    <lineage>
        <taxon>Eukaryota</taxon>
        <taxon>Choanoflagellata</taxon>
        <taxon>Craspedida</taxon>
        <taxon>Salpingoecidae</taxon>
        <taxon>Monosiga</taxon>
    </lineage>
</organism>
<feature type="compositionally biased region" description="Low complexity" evidence="2">
    <location>
        <begin position="608"/>
        <end position="633"/>
    </location>
</feature>